<keyword evidence="7 8" id="KW-0472">Membrane</keyword>
<evidence type="ECO:0000256" key="3">
    <source>
        <dbReference type="ARBA" id="ARBA00022475"/>
    </source>
</evidence>
<dbReference type="EMBL" id="FNSD01000001">
    <property type="protein sequence ID" value="SEB66933.1"/>
    <property type="molecule type" value="Genomic_DNA"/>
</dbReference>
<comment type="subcellular location">
    <subcellularLocation>
        <location evidence="1">Cell membrane</location>
    </subcellularLocation>
</comment>
<dbReference type="AlphaFoldDB" id="A0A1H4L8A8"/>
<evidence type="ECO:0000256" key="6">
    <source>
        <dbReference type="ARBA" id="ARBA00022989"/>
    </source>
</evidence>
<evidence type="ECO:0000256" key="1">
    <source>
        <dbReference type="ARBA" id="ARBA00004236"/>
    </source>
</evidence>
<accession>A0A1H4L8A8</accession>
<evidence type="ECO:0000256" key="8">
    <source>
        <dbReference type="SAM" id="Phobius"/>
    </source>
</evidence>
<dbReference type="GO" id="GO:0016780">
    <property type="term" value="F:phosphotransferase activity, for other substituted phosphate groups"/>
    <property type="evidence" value="ECO:0007669"/>
    <property type="project" value="TreeGrafter"/>
</dbReference>
<dbReference type="PANTHER" id="PTHR30576:SF4">
    <property type="entry name" value="UNDECAPRENYL-PHOSPHATE GALACTOSE PHOSPHOTRANSFERASE"/>
    <property type="match status" value="1"/>
</dbReference>
<evidence type="ECO:0000256" key="2">
    <source>
        <dbReference type="ARBA" id="ARBA00006464"/>
    </source>
</evidence>
<evidence type="ECO:0000256" key="7">
    <source>
        <dbReference type="ARBA" id="ARBA00023136"/>
    </source>
</evidence>
<proteinExistence type="inferred from homology"/>
<dbReference type="GO" id="GO:0005886">
    <property type="term" value="C:plasma membrane"/>
    <property type="evidence" value="ECO:0007669"/>
    <property type="project" value="UniProtKB-SubCell"/>
</dbReference>
<organism evidence="10 11">
    <name type="scientific">Terriglobus roseus</name>
    <dbReference type="NCBI Taxonomy" id="392734"/>
    <lineage>
        <taxon>Bacteria</taxon>
        <taxon>Pseudomonadati</taxon>
        <taxon>Acidobacteriota</taxon>
        <taxon>Terriglobia</taxon>
        <taxon>Terriglobales</taxon>
        <taxon>Acidobacteriaceae</taxon>
        <taxon>Terriglobus</taxon>
    </lineage>
</organism>
<dbReference type="PANTHER" id="PTHR30576">
    <property type="entry name" value="COLANIC BIOSYNTHESIS UDP-GLUCOSE LIPID CARRIER TRANSFERASE"/>
    <property type="match status" value="1"/>
</dbReference>
<dbReference type="Proteomes" id="UP000182409">
    <property type="component" value="Unassembled WGS sequence"/>
</dbReference>
<comment type="similarity">
    <text evidence="2">Belongs to the bacterial sugar transferase family.</text>
</comment>
<evidence type="ECO:0000256" key="4">
    <source>
        <dbReference type="ARBA" id="ARBA00022679"/>
    </source>
</evidence>
<name>A0A1H4L8A8_9BACT</name>
<feature type="domain" description="Bacterial sugar transferase" evidence="9">
    <location>
        <begin position="46"/>
        <end position="237"/>
    </location>
</feature>
<keyword evidence="6 8" id="KW-1133">Transmembrane helix</keyword>
<dbReference type="OrthoDB" id="9808602at2"/>
<feature type="transmembrane region" description="Helical" evidence="8">
    <location>
        <begin position="60"/>
        <end position="82"/>
    </location>
</feature>
<keyword evidence="4 10" id="KW-0808">Transferase</keyword>
<gene>
    <name evidence="10" type="ORF">SAMN05443244_1505</name>
</gene>
<dbReference type="RefSeq" id="WP_074653061.1">
    <property type="nucleotide sequence ID" value="NZ_FNSD01000001.1"/>
</dbReference>
<evidence type="ECO:0000313" key="11">
    <source>
        <dbReference type="Proteomes" id="UP000182409"/>
    </source>
</evidence>
<keyword evidence="3" id="KW-1003">Cell membrane</keyword>
<protein>
    <submittedName>
        <fullName evidence="10">Sugar transferase involved in LPS biosynthesis (Colanic, teichoic acid)</fullName>
    </submittedName>
</protein>
<dbReference type="Pfam" id="PF02397">
    <property type="entry name" value="Bac_transf"/>
    <property type="match status" value="1"/>
</dbReference>
<evidence type="ECO:0000256" key="5">
    <source>
        <dbReference type="ARBA" id="ARBA00022692"/>
    </source>
</evidence>
<evidence type="ECO:0000313" key="10">
    <source>
        <dbReference type="EMBL" id="SEB66933.1"/>
    </source>
</evidence>
<dbReference type="InterPro" id="IPR003362">
    <property type="entry name" value="Bact_transf"/>
</dbReference>
<reference evidence="10 11" key="1">
    <citation type="submission" date="2016-10" db="EMBL/GenBank/DDBJ databases">
        <authorList>
            <person name="de Groot N.N."/>
        </authorList>
    </citation>
    <scope>NUCLEOTIDE SEQUENCE [LARGE SCALE GENOMIC DNA]</scope>
    <source>
        <strain evidence="10 11">AB35.6</strain>
    </source>
</reference>
<evidence type="ECO:0000259" key="9">
    <source>
        <dbReference type="Pfam" id="PF02397"/>
    </source>
</evidence>
<keyword evidence="5 8" id="KW-0812">Transmembrane</keyword>
<sequence length="243" mass="27489">MHSDEHIAGSVPALASYPASEYTGRVTAERRVVNSPTYRFSYAILKRCFDVGLVMLFSPLWIPLCLSIALCVVLTSPGPVFFSHRRIGHAGKFFSMWKFRTMCVNSAEVLEQHLAQHPEDREEWASSHKLKDDPRVTPLGRFLRRSSLDELPQLWNVLTGRMTLVGPRPIVAAEAEKYGDDFSYYLAVKPGITGLWQASGRSTLSYDDRVSLDRRYVEDWSLAMDVSILFRTITKVANSHGAY</sequence>